<protein>
    <submittedName>
        <fullName evidence="2">Uncharacterized protein</fullName>
    </submittedName>
</protein>
<accession>A0AA39X775</accession>
<dbReference type="EMBL" id="JAULSR010000002">
    <property type="protein sequence ID" value="KAK0628592.1"/>
    <property type="molecule type" value="Genomic_DNA"/>
</dbReference>
<reference evidence="2" key="1">
    <citation type="submission" date="2023-06" db="EMBL/GenBank/DDBJ databases">
        <title>Genome-scale phylogeny and comparative genomics of the fungal order Sordariales.</title>
        <authorList>
            <consortium name="Lawrence Berkeley National Laboratory"/>
            <person name="Hensen N."/>
            <person name="Bonometti L."/>
            <person name="Westerberg I."/>
            <person name="Brannstrom I.O."/>
            <person name="Guillou S."/>
            <person name="Cros-Aarteil S."/>
            <person name="Calhoun S."/>
            <person name="Haridas S."/>
            <person name="Kuo A."/>
            <person name="Mondo S."/>
            <person name="Pangilinan J."/>
            <person name="Riley R."/>
            <person name="LaButti K."/>
            <person name="Andreopoulos B."/>
            <person name="Lipzen A."/>
            <person name="Chen C."/>
            <person name="Yanf M."/>
            <person name="Daum C."/>
            <person name="Ng V."/>
            <person name="Clum A."/>
            <person name="Steindorff A."/>
            <person name="Ohm R."/>
            <person name="Martin F."/>
            <person name="Silar P."/>
            <person name="Natvig D."/>
            <person name="Lalanne C."/>
            <person name="Gautier V."/>
            <person name="Ament-velasquez S.L."/>
            <person name="Kruys A."/>
            <person name="Hutchinson M.I."/>
            <person name="Powell A.J."/>
            <person name="Barry K."/>
            <person name="Miller A.N."/>
            <person name="Grigoriev I.V."/>
            <person name="Debuchy R."/>
            <person name="Gladieux P."/>
            <person name="Thoren M.H."/>
            <person name="Johannesson H."/>
        </authorList>
    </citation>
    <scope>NUCLEOTIDE SEQUENCE</scope>
    <source>
        <strain evidence="2">SMH3391-2</strain>
    </source>
</reference>
<feature type="region of interest" description="Disordered" evidence="1">
    <location>
        <begin position="65"/>
        <end position="89"/>
    </location>
</feature>
<evidence type="ECO:0000313" key="2">
    <source>
        <dbReference type="EMBL" id="KAK0628592.1"/>
    </source>
</evidence>
<evidence type="ECO:0000256" key="1">
    <source>
        <dbReference type="SAM" id="MobiDB-lite"/>
    </source>
</evidence>
<name>A0AA39X775_9PEZI</name>
<organism evidence="2 3">
    <name type="scientific">Bombardia bombarda</name>
    <dbReference type="NCBI Taxonomy" id="252184"/>
    <lineage>
        <taxon>Eukaryota</taxon>
        <taxon>Fungi</taxon>
        <taxon>Dikarya</taxon>
        <taxon>Ascomycota</taxon>
        <taxon>Pezizomycotina</taxon>
        <taxon>Sordariomycetes</taxon>
        <taxon>Sordariomycetidae</taxon>
        <taxon>Sordariales</taxon>
        <taxon>Lasiosphaeriaceae</taxon>
        <taxon>Bombardia</taxon>
    </lineage>
</organism>
<evidence type="ECO:0000313" key="3">
    <source>
        <dbReference type="Proteomes" id="UP001174934"/>
    </source>
</evidence>
<comment type="caution">
    <text evidence="2">The sequence shown here is derived from an EMBL/GenBank/DDBJ whole genome shotgun (WGS) entry which is preliminary data.</text>
</comment>
<dbReference type="Proteomes" id="UP001174934">
    <property type="component" value="Unassembled WGS sequence"/>
</dbReference>
<proteinExistence type="predicted"/>
<sequence length="89" mass="9855">MAEVLRRPRCLALVMCNGLVVSRVGWVCFADMFCGYAFFVCRQRFVALVSDATRSYLEGNACPKTSRQITRSGGADRLEDPDTGRLSVS</sequence>
<feature type="compositionally biased region" description="Basic and acidic residues" evidence="1">
    <location>
        <begin position="74"/>
        <end position="83"/>
    </location>
</feature>
<keyword evidence="3" id="KW-1185">Reference proteome</keyword>
<dbReference type="AlphaFoldDB" id="A0AA39X775"/>
<gene>
    <name evidence="2" type="ORF">B0T17DRAFT_523162</name>
</gene>